<dbReference type="NCBIfam" id="TIGR01998">
    <property type="entry name" value="PTS-II-BC-nag"/>
    <property type="match status" value="1"/>
</dbReference>
<feature type="transmembrane region" description="Helical" evidence="12">
    <location>
        <begin position="138"/>
        <end position="156"/>
    </location>
</feature>
<dbReference type="InterPro" id="IPR003352">
    <property type="entry name" value="PTS_EIIC"/>
</dbReference>
<dbReference type="InterPro" id="IPR036878">
    <property type="entry name" value="Glu_permease_IIB"/>
</dbReference>
<feature type="domain" description="PTS EIIB type-1" evidence="13">
    <location>
        <begin position="421"/>
        <end position="499"/>
    </location>
</feature>
<feature type="transmembrane region" description="Helical" evidence="12">
    <location>
        <begin position="352"/>
        <end position="371"/>
    </location>
</feature>
<keyword evidence="5" id="KW-0808">Transferase</keyword>
<dbReference type="Pfam" id="PF02378">
    <property type="entry name" value="PTS_EIIC"/>
    <property type="match status" value="1"/>
</dbReference>
<dbReference type="InterPro" id="IPR018113">
    <property type="entry name" value="PTrfase_EIIB_Cys"/>
</dbReference>
<evidence type="ECO:0000259" key="13">
    <source>
        <dbReference type="PROSITE" id="PS51098"/>
    </source>
</evidence>
<dbReference type="Gene3D" id="3.30.1360.60">
    <property type="entry name" value="Glucose permease domain IIB"/>
    <property type="match status" value="1"/>
</dbReference>
<evidence type="ECO:0000256" key="1">
    <source>
        <dbReference type="ARBA" id="ARBA00004651"/>
    </source>
</evidence>
<feature type="transmembrane region" description="Helical" evidence="12">
    <location>
        <begin position="377"/>
        <end position="397"/>
    </location>
</feature>
<evidence type="ECO:0000256" key="12">
    <source>
        <dbReference type="SAM" id="Phobius"/>
    </source>
</evidence>
<feature type="active site" description="Phosphocysteine intermediate; for EIIB activity" evidence="11">
    <location>
        <position position="443"/>
    </location>
</feature>
<feature type="transmembrane region" description="Helical" evidence="12">
    <location>
        <begin position="273"/>
        <end position="293"/>
    </location>
</feature>
<feature type="transmembrane region" description="Helical" evidence="12">
    <location>
        <begin position="100"/>
        <end position="118"/>
    </location>
</feature>
<proteinExistence type="predicted"/>
<evidence type="ECO:0000256" key="4">
    <source>
        <dbReference type="ARBA" id="ARBA00022597"/>
    </source>
</evidence>
<dbReference type="CDD" id="cd00212">
    <property type="entry name" value="PTS_IIB_glc"/>
    <property type="match status" value="1"/>
</dbReference>
<dbReference type="GO" id="GO:0009401">
    <property type="term" value="P:phosphoenolpyruvate-dependent sugar phosphotransferase system"/>
    <property type="evidence" value="ECO:0007669"/>
    <property type="project" value="UniProtKB-KW"/>
</dbReference>
<sequence length="499" mass="52818">MDIINAFSYLQRLGKALMLPIATLPVAAILLRLGQPDVLNIPFIASAGGGIFDSLPLLFALGIAIGLAKDSAGAAALAGAVGFLVLTKATAVINSSINMSFFAGIIAGVVAGHCYNRFSDTKLPDFLAFFAGKRLVPIMTGLICLLLAWICGYVWPSVQHGIDTFSLLVSRSGEPGWFIYGILNRALIPFGLHYILHSVFWFSLGDCLKVTYDAASSLHNICLAPDVVKGLVVGGAVPGIDGSSITLIATDLTRGDLNRFFAGDPHAGVYMAWAYPIFMGGLPGAALAMYFAAPKARRSAVGGMLLSVALTAFLTGITEPIEFSLPVPCPALYALHAVLAGVSMVIANSLGVLHGFGFSAGLIDFVLNWGLATKPWILIPLIALFFAIYFVVFSFAIRIFKLKTPGREDDESVTGESDDQNEAITQYIAALGGEQNLKLVDACITRLRLTLVDNSVLDEPALKTLGAKGILKMGTQNAQVILGPQAESIALKIKARLNA</sequence>
<evidence type="ECO:0000313" key="15">
    <source>
        <dbReference type="EMBL" id="VTP76495.1"/>
    </source>
</evidence>
<dbReference type="GO" id="GO:0019866">
    <property type="term" value="C:organelle inner membrane"/>
    <property type="evidence" value="ECO:0007669"/>
    <property type="project" value="InterPro"/>
</dbReference>
<keyword evidence="2" id="KW-0813">Transport</keyword>
<evidence type="ECO:0000256" key="9">
    <source>
        <dbReference type="ARBA" id="ARBA00022989"/>
    </source>
</evidence>
<keyword evidence="7 12" id="KW-0812">Transmembrane</keyword>
<evidence type="ECO:0000256" key="5">
    <source>
        <dbReference type="ARBA" id="ARBA00022679"/>
    </source>
</evidence>
<evidence type="ECO:0000256" key="3">
    <source>
        <dbReference type="ARBA" id="ARBA00022475"/>
    </source>
</evidence>
<accession>A0A4U9IIA4</accession>
<evidence type="ECO:0000256" key="8">
    <source>
        <dbReference type="ARBA" id="ARBA00022777"/>
    </source>
</evidence>
<keyword evidence="6" id="KW-0598">Phosphotransferase system</keyword>
<dbReference type="InterPro" id="IPR050429">
    <property type="entry name" value="PTS_Glucose_EIICBA"/>
</dbReference>
<keyword evidence="10 12" id="KW-0472">Membrane</keyword>
<dbReference type="InterPro" id="IPR013013">
    <property type="entry name" value="PTS_EIIC_1"/>
</dbReference>
<dbReference type="GO" id="GO:0015764">
    <property type="term" value="P:N-acetylglucosamine transport"/>
    <property type="evidence" value="ECO:0007669"/>
    <property type="project" value="TreeGrafter"/>
</dbReference>
<dbReference type="GO" id="GO:0015572">
    <property type="term" value="F:N-acetylglucosamine transmembrane transporter activity"/>
    <property type="evidence" value="ECO:0007669"/>
    <property type="project" value="InterPro"/>
</dbReference>
<keyword evidence="3" id="KW-1003">Cell membrane</keyword>
<dbReference type="PROSITE" id="PS01035">
    <property type="entry name" value="PTS_EIIB_TYPE_1_CYS"/>
    <property type="match status" value="1"/>
</dbReference>
<keyword evidence="4" id="KW-0762">Sugar transport</keyword>
<dbReference type="GO" id="GO:0005886">
    <property type="term" value="C:plasma membrane"/>
    <property type="evidence" value="ECO:0007669"/>
    <property type="project" value="UniProtKB-SubCell"/>
</dbReference>
<keyword evidence="8" id="KW-0418">Kinase</keyword>
<feature type="transmembrane region" description="Helical" evidence="12">
    <location>
        <begin position="300"/>
        <end position="318"/>
    </location>
</feature>
<dbReference type="InterPro" id="IPR010974">
    <property type="entry name" value="PTS_IIBC_nag"/>
</dbReference>
<dbReference type="STRING" id="83655.APT61_04815"/>
<gene>
    <name evidence="15" type="primary">glcB</name>
    <name evidence="15" type="ORF">NCTC13032_05816</name>
</gene>
<organism evidence="15 16">
    <name type="scientific">Leclercia adecarboxylata</name>
    <dbReference type="NCBI Taxonomy" id="83655"/>
    <lineage>
        <taxon>Bacteria</taxon>
        <taxon>Pseudomonadati</taxon>
        <taxon>Pseudomonadota</taxon>
        <taxon>Gammaproteobacteria</taxon>
        <taxon>Enterobacterales</taxon>
        <taxon>Enterobacteriaceae</taxon>
        <taxon>Leclercia</taxon>
    </lineage>
</organism>
<evidence type="ECO:0000259" key="14">
    <source>
        <dbReference type="PROSITE" id="PS51103"/>
    </source>
</evidence>
<dbReference type="PANTHER" id="PTHR30009:SF4">
    <property type="entry name" value="PTS SYSTEM N-ACETYLGLUCOSAMINE-SPECIFIC EIICBA COMPONENT"/>
    <property type="match status" value="1"/>
</dbReference>
<dbReference type="GO" id="GO:0016301">
    <property type="term" value="F:kinase activity"/>
    <property type="evidence" value="ECO:0007669"/>
    <property type="project" value="UniProtKB-KW"/>
</dbReference>
<dbReference type="AlphaFoldDB" id="A0A4U9IIA4"/>
<protein>
    <submittedName>
        <fullName evidence="15">PTS system glucoside-specific EIICBA component</fullName>
    </submittedName>
</protein>
<evidence type="ECO:0000256" key="11">
    <source>
        <dbReference type="PROSITE-ProRule" id="PRU00421"/>
    </source>
</evidence>
<feature type="transmembrane region" description="Helical" evidence="12">
    <location>
        <begin position="177"/>
        <end position="196"/>
    </location>
</feature>
<dbReference type="Proteomes" id="UP000310719">
    <property type="component" value="Chromosome"/>
</dbReference>
<evidence type="ECO:0000256" key="7">
    <source>
        <dbReference type="ARBA" id="ARBA00022692"/>
    </source>
</evidence>
<evidence type="ECO:0000256" key="6">
    <source>
        <dbReference type="ARBA" id="ARBA00022683"/>
    </source>
</evidence>
<dbReference type="NCBIfam" id="TIGR00826">
    <property type="entry name" value="EIIB_glc"/>
    <property type="match status" value="1"/>
</dbReference>
<feature type="domain" description="PTS EIIC type-1" evidence="14">
    <location>
        <begin position="4"/>
        <end position="409"/>
    </location>
</feature>
<dbReference type="PROSITE" id="PS51098">
    <property type="entry name" value="PTS_EIIB_TYPE_1"/>
    <property type="match status" value="1"/>
</dbReference>
<reference evidence="15 16" key="1">
    <citation type="submission" date="2019-05" db="EMBL/GenBank/DDBJ databases">
        <authorList>
            <consortium name="Pathogen Informatics"/>
        </authorList>
    </citation>
    <scope>NUCLEOTIDE SEQUENCE [LARGE SCALE GENOMIC DNA]</scope>
    <source>
        <strain evidence="15 16">NCTC13032</strain>
    </source>
</reference>
<comment type="subcellular location">
    <subcellularLocation>
        <location evidence="1">Cell membrane</location>
        <topology evidence="1">Multi-pass membrane protein</topology>
    </subcellularLocation>
</comment>
<dbReference type="PANTHER" id="PTHR30009">
    <property type="entry name" value="CYTOCHROME C-TYPE SYNTHESIS PROTEIN AND PTS TRANSMEMBRANE COMPONENT"/>
    <property type="match status" value="1"/>
</dbReference>
<dbReference type="SUPFAM" id="SSF55604">
    <property type="entry name" value="Glucose permease domain IIB"/>
    <property type="match status" value="1"/>
</dbReference>
<dbReference type="Pfam" id="PF00367">
    <property type="entry name" value="PTS_EIIB"/>
    <property type="match status" value="1"/>
</dbReference>
<dbReference type="InterPro" id="IPR001996">
    <property type="entry name" value="PTS_IIB_1"/>
</dbReference>
<dbReference type="EMBL" id="LR590464">
    <property type="protein sequence ID" value="VTP76495.1"/>
    <property type="molecule type" value="Genomic_DNA"/>
</dbReference>
<keyword evidence="9 12" id="KW-1133">Transmembrane helix</keyword>
<evidence type="ECO:0000256" key="10">
    <source>
        <dbReference type="ARBA" id="ARBA00023136"/>
    </source>
</evidence>
<name>A0A4U9IIA4_9ENTR</name>
<feature type="transmembrane region" description="Helical" evidence="12">
    <location>
        <begin position="74"/>
        <end position="93"/>
    </location>
</feature>
<dbReference type="GO" id="GO:0008982">
    <property type="term" value="F:protein-N(PI)-phosphohistidine-sugar phosphotransferase activity"/>
    <property type="evidence" value="ECO:0007669"/>
    <property type="project" value="InterPro"/>
</dbReference>
<dbReference type="GO" id="GO:0090563">
    <property type="term" value="F:protein-phosphocysteine-sugar phosphotransferase activity"/>
    <property type="evidence" value="ECO:0007669"/>
    <property type="project" value="TreeGrafter"/>
</dbReference>
<evidence type="ECO:0000313" key="16">
    <source>
        <dbReference type="Proteomes" id="UP000310719"/>
    </source>
</evidence>
<dbReference type="PROSITE" id="PS51103">
    <property type="entry name" value="PTS_EIIC_TYPE_1"/>
    <property type="match status" value="1"/>
</dbReference>
<evidence type="ECO:0000256" key="2">
    <source>
        <dbReference type="ARBA" id="ARBA00022448"/>
    </source>
</evidence>
<feature type="transmembrane region" description="Helical" evidence="12">
    <location>
        <begin position="12"/>
        <end position="31"/>
    </location>
</feature>